<dbReference type="STRING" id="1328759.A0A5C2RW15"/>
<dbReference type="AlphaFoldDB" id="A0A5C2RW15"/>
<dbReference type="Proteomes" id="UP000313359">
    <property type="component" value="Unassembled WGS sequence"/>
</dbReference>
<evidence type="ECO:0000313" key="2">
    <source>
        <dbReference type="EMBL" id="RPD55279.1"/>
    </source>
</evidence>
<name>A0A5C2RW15_9APHY</name>
<proteinExistence type="predicted"/>
<accession>A0A5C2RW15</accession>
<feature type="region of interest" description="Disordered" evidence="1">
    <location>
        <begin position="660"/>
        <end position="679"/>
    </location>
</feature>
<evidence type="ECO:0000313" key="3">
    <source>
        <dbReference type="Proteomes" id="UP000313359"/>
    </source>
</evidence>
<dbReference type="OrthoDB" id="3236156at2759"/>
<organism evidence="2 3">
    <name type="scientific">Lentinus tigrinus ALCF2SS1-6</name>
    <dbReference type="NCBI Taxonomy" id="1328759"/>
    <lineage>
        <taxon>Eukaryota</taxon>
        <taxon>Fungi</taxon>
        <taxon>Dikarya</taxon>
        <taxon>Basidiomycota</taxon>
        <taxon>Agaricomycotina</taxon>
        <taxon>Agaricomycetes</taxon>
        <taxon>Polyporales</taxon>
        <taxon>Polyporaceae</taxon>
        <taxon>Lentinus</taxon>
    </lineage>
</organism>
<evidence type="ECO:0000256" key="1">
    <source>
        <dbReference type="SAM" id="MobiDB-lite"/>
    </source>
</evidence>
<feature type="compositionally biased region" description="Basic and acidic residues" evidence="1">
    <location>
        <begin position="664"/>
        <end position="679"/>
    </location>
</feature>
<reference evidence="2" key="1">
    <citation type="journal article" date="2018" name="Genome Biol. Evol.">
        <title>Genomics and development of Lentinus tigrinus, a white-rot wood-decaying mushroom with dimorphic fruiting bodies.</title>
        <authorList>
            <person name="Wu B."/>
            <person name="Xu Z."/>
            <person name="Knudson A."/>
            <person name="Carlson A."/>
            <person name="Chen N."/>
            <person name="Kovaka S."/>
            <person name="LaButti K."/>
            <person name="Lipzen A."/>
            <person name="Pennachio C."/>
            <person name="Riley R."/>
            <person name="Schakwitz W."/>
            <person name="Umezawa K."/>
            <person name="Ohm R.A."/>
            <person name="Grigoriev I.V."/>
            <person name="Nagy L.G."/>
            <person name="Gibbons J."/>
            <person name="Hibbett D."/>
        </authorList>
    </citation>
    <scope>NUCLEOTIDE SEQUENCE [LARGE SCALE GENOMIC DNA]</scope>
    <source>
        <strain evidence="2">ALCF2SS1-6</strain>
    </source>
</reference>
<dbReference type="EMBL" id="ML122297">
    <property type="protein sequence ID" value="RPD55279.1"/>
    <property type="molecule type" value="Genomic_DNA"/>
</dbReference>
<sequence>MRENRALRKRVERRDARLLETTKEAGEEEHSVVPYKLKGRGGVIPDSVRALVRELIILGLKVHQVGGTISAVAGALGVPIEGSISKRSIGRFMTEMWVAEKMQIAEGIHKAESLTLSGDGTAIRNIDHIARNVYLNNGDSHQRLSFGVHSASNHTSEKQLQGWDALTEDYFRTYNASPRGQQSPADPRSFAVKSAGTMADHAEDQKKFARLWEARKKTVDRELRGERALEDLLMVISEETLRAVEAAGGNEVWATLNATALDAQSAAIMRSSIMRVGEDAYQALSDEEKADADLFVRGGCCMHKDLNAVKGVHAGLQAFWARTGHAPILLMNRDNDAAATSTDPLTSQRAAERSVGGAIKLAELAGAIFRHKDDKKGQHDSWRYFCETHLGYAITFPNTSSTRFGSYVEAAAELIVHRDLYLEFLELVHDKKDSRSFNHMENNVYRGLKDYPTLTELCVLALYGQVVSKPYMRQVRRGGLTNHWDLGPLHDGVKTLLRTFIQNPHLLLTPDLSSGDGALDGRPCERPEVFAAVQKLAPTLPWLRDALMDGLKGGLETWERFTTEFAPGAPALSAKARGKAWMKPTNDDNEGGLGTRRVRKRICPSMSEHQHNAREMGKVNNTLAYMKDFTEAELGFTRTEGRRLGASCLEKRRHEEIVQDDEEQVNRKRQKDEEKAAALSEKHRELLKLDPILDPEDPRLNDKLTIKELDAHLEWHREFHDTRPRGEKNIPMKSLLKLKNEKLNALIEAAARYRMDPLPMLPTPQGQA</sequence>
<gene>
    <name evidence="2" type="ORF">L227DRAFT_510406</name>
</gene>
<protein>
    <submittedName>
        <fullName evidence="2">Uncharacterized protein</fullName>
    </submittedName>
</protein>
<keyword evidence="3" id="KW-1185">Reference proteome</keyword>